<dbReference type="PANTHER" id="PTHR37722:SF2">
    <property type="entry name" value="OS01G0167700 PROTEIN"/>
    <property type="match status" value="1"/>
</dbReference>
<comment type="caution">
    <text evidence="2">The sequence shown here is derived from an EMBL/GenBank/DDBJ whole genome shotgun (WGS) entry which is preliminary data.</text>
</comment>
<proteinExistence type="predicted"/>
<feature type="region of interest" description="Disordered" evidence="1">
    <location>
        <begin position="71"/>
        <end position="144"/>
    </location>
</feature>
<keyword evidence="3" id="KW-1185">Reference proteome</keyword>
<dbReference type="Proteomes" id="UP001633002">
    <property type="component" value="Unassembled WGS sequence"/>
</dbReference>
<dbReference type="EMBL" id="JBJQOH010000004">
    <property type="protein sequence ID" value="KAL3687615.1"/>
    <property type="molecule type" value="Genomic_DNA"/>
</dbReference>
<organism evidence="2 3">
    <name type="scientific">Riccia sorocarpa</name>
    <dbReference type="NCBI Taxonomy" id="122646"/>
    <lineage>
        <taxon>Eukaryota</taxon>
        <taxon>Viridiplantae</taxon>
        <taxon>Streptophyta</taxon>
        <taxon>Embryophyta</taxon>
        <taxon>Marchantiophyta</taxon>
        <taxon>Marchantiopsida</taxon>
        <taxon>Marchantiidae</taxon>
        <taxon>Marchantiales</taxon>
        <taxon>Ricciaceae</taxon>
        <taxon>Riccia</taxon>
    </lineage>
</organism>
<feature type="compositionally biased region" description="Polar residues" evidence="1">
    <location>
        <begin position="132"/>
        <end position="144"/>
    </location>
</feature>
<gene>
    <name evidence="2" type="ORF">R1sor_013924</name>
</gene>
<accession>A0ABD3H7Z0</accession>
<protein>
    <submittedName>
        <fullName evidence="2">Uncharacterized protein</fullName>
    </submittedName>
</protein>
<evidence type="ECO:0000313" key="3">
    <source>
        <dbReference type="Proteomes" id="UP001633002"/>
    </source>
</evidence>
<sequence>MLQWMGGSRRKLRASAKSLKARQQQFFELRRQEQRERGKVANGVAAAGNVAEEGPRHRSLDILGLEELRCGAPSAHEPQTVPGADQAHRSGQASTSLRKQEETARSPQAIVKTTTESKHTQQENDKPGKYTSFVTASGCAGNSK</sequence>
<reference evidence="2 3" key="1">
    <citation type="submission" date="2024-09" db="EMBL/GenBank/DDBJ databases">
        <title>Chromosome-scale assembly of Riccia sorocarpa.</title>
        <authorList>
            <person name="Paukszto L."/>
        </authorList>
    </citation>
    <scope>NUCLEOTIDE SEQUENCE [LARGE SCALE GENOMIC DNA]</scope>
    <source>
        <strain evidence="2">LP-2024</strain>
        <tissue evidence="2">Aerial parts of the thallus</tissue>
    </source>
</reference>
<name>A0ABD3H7Z0_9MARC</name>
<dbReference type="PANTHER" id="PTHR37722">
    <property type="entry name" value="OS01G0167700 PROTEIN"/>
    <property type="match status" value="1"/>
</dbReference>
<feature type="compositionally biased region" description="Basic and acidic residues" evidence="1">
    <location>
        <begin position="115"/>
        <end position="128"/>
    </location>
</feature>
<dbReference type="AlphaFoldDB" id="A0ABD3H7Z0"/>
<evidence type="ECO:0000313" key="2">
    <source>
        <dbReference type="EMBL" id="KAL3687615.1"/>
    </source>
</evidence>
<evidence type="ECO:0000256" key="1">
    <source>
        <dbReference type="SAM" id="MobiDB-lite"/>
    </source>
</evidence>